<accession>A0A9X3NIP1</accession>
<protein>
    <submittedName>
        <fullName evidence="2">Uncharacterized protein</fullName>
    </submittedName>
</protein>
<dbReference type="RefSeq" id="WP_270071440.1">
    <property type="nucleotide sequence ID" value="NZ_JAJAQC010000009.1"/>
</dbReference>
<keyword evidence="3" id="KW-1185">Reference proteome</keyword>
<keyword evidence="1" id="KW-0472">Membrane</keyword>
<keyword evidence="1" id="KW-1133">Transmembrane helix</keyword>
<proteinExistence type="predicted"/>
<keyword evidence="1" id="KW-0812">Transmembrane</keyword>
<feature type="transmembrane region" description="Helical" evidence="1">
    <location>
        <begin position="26"/>
        <end position="46"/>
    </location>
</feature>
<evidence type="ECO:0000256" key="1">
    <source>
        <dbReference type="SAM" id="Phobius"/>
    </source>
</evidence>
<dbReference type="EMBL" id="JAJAQC010000009">
    <property type="protein sequence ID" value="MDA0564152.1"/>
    <property type="molecule type" value="Genomic_DNA"/>
</dbReference>
<evidence type="ECO:0000313" key="3">
    <source>
        <dbReference type="Proteomes" id="UP001140076"/>
    </source>
</evidence>
<organism evidence="2 3">
    <name type="scientific">Streptomonospora mangrovi</name>
    <dbReference type="NCBI Taxonomy" id="2883123"/>
    <lineage>
        <taxon>Bacteria</taxon>
        <taxon>Bacillati</taxon>
        <taxon>Actinomycetota</taxon>
        <taxon>Actinomycetes</taxon>
        <taxon>Streptosporangiales</taxon>
        <taxon>Nocardiopsidaceae</taxon>
        <taxon>Streptomonospora</taxon>
    </lineage>
</organism>
<sequence length="85" mass="9123">MGFPDTPEQPAADDPPAGFFSKTSNVVGMSIIGVLVTLFLIVGYMLDNPTGEPPTAEEQQRNRDMRACLASGQTVEECANPRLNP</sequence>
<comment type="caution">
    <text evidence="2">The sequence shown here is derived from an EMBL/GenBank/DDBJ whole genome shotgun (WGS) entry which is preliminary data.</text>
</comment>
<reference evidence="2" key="1">
    <citation type="submission" date="2021-10" db="EMBL/GenBank/DDBJ databases">
        <title>Streptomonospora sp. nov., isolated from mangrove soil.</title>
        <authorList>
            <person name="Chen X."/>
            <person name="Ge X."/>
            <person name="Liu W."/>
        </authorList>
    </citation>
    <scope>NUCLEOTIDE SEQUENCE</scope>
    <source>
        <strain evidence="2">S1-112</strain>
    </source>
</reference>
<name>A0A9X3NIP1_9ACTN</name>
<dbReference type="AlphaFoldDB" id="A0A9X3NIP1"/>
<gene>
    <name evidence="2" type="ORF">LG943_07405</name>
</gene>
<dbReference type="Proteomes" id="UP001140076">
    <property type="component" value="Unassembled WGS sequence"/>
</dbReference>
<evidence type="ECO:0000313" key="2">
    <source>
        <dbReference type="EMBL" id="MDA0564152.1"/>
    </source>
</evidence>